<sequence>MVHEAVVFLIDVVPDGIFPKADKGGVEVPVDGRSGIPLLGLRGLLLDAKSETSREGGGGPILCRTWRQRRRRSGILAIEDDVVDLVVELAAGGFPGPS</sequence>
<organism evidence="2 3">
    <name type="scientific">Heligmosomoides polygyrus</name>
    <name type="common">Parasitic roundworm</name>
    <dbReference type="NCBI Taxonomy" id="6339"/>
    <lineage>
        <taxon>Eukaryota</taxon>
        <taxon>Metazoa</taxon>
        <taxon>Ecdysozoa</taxon>
        <taxon>Nematoda</taxon>
        <taxon>Chromadorea</taxon>
        <taxon>Rhabditida</taxon>
        <taxon>Rhabditina</taxon>
        <taxon>Rhabditomorpha</taxon>
        <taxon>Strongyloidea</taxon>
        <taxon>Heligmosomidae</taxon>
        <taxon>Heligmosomoides</taxon>
    </lineage>
</organism>
<accession>A0A183GAS6</accession>
<dbReference type="Proteomes" id="UP000050761">
    <property type="component" value="Unassembled WGS sequence"/>
</dbReference>
<dbReference type="EMBL" id="UZAH01031164">
    <property type="protein sequence ID" value="VDP14166.1"/>
    <property type="molecule type" value="Genomic_DNA"/>
</dbReference>
<evidence type="ECO:0000313" key="3">
    <source>
        <dbReference type="WBParaSite" id="HPBE_0001914801-mRNA-1"/>
    </source>
</evidence>
<accession>A0A3P8F390</accession>
<proteinExistence type="predicted"/>
<keyword evidence="2" id="KW-1185">Reference proteome</keyword>
<gene>
    <name evidence="1" type="ORF">HPBE_LOCUS19147</name>
</gene>
<dbReference type="AlphaFoldDB" id="A0A183GAS6"/>
<evidence type="ECO:0000313" key="2">
    <source>
        <dbReference type="Proteomes" id="UP000050761"/>
    </source>
</evidence>
<name>A0A183GAS6_HELPZ</name>
<dbReference type="WBParaSite" id="HPBE_0001914801-mRNA-1">
    <property type="protein sequence ID" value="HPBE_0001914801-mRNA-1"/>
    <property type="gene ID" value="HPBE_0001914801"/>
</dbReference>
<evidence type="ECO:0000313" key="1">
    <source>
        <dbReference type="EMBL" id="VDP14166.1"/>
    </source>
</evidence>
<reference evidence="3" key="2">
    <citation type="submission" date="2019-09" db="UniProtKB">
        <authorList>
            <consortium name="WormBaseParasite"/>
        </authorList>
    </citation>
    <scope>IDENTIFICATION</scope>
</reference>
<protein>
    <submittedName>
        <fullName evidence="1 3">Uncharacterized protein</fullName>
    </submittedName>
</protein>
<reference evidence="1 2" key="1">
    <citation type="submission" date="2018-11" db="EMBL/GenBank/DDBJ databases">
        <authorList>
            <consortium name="Pathogen Informatics"/>
        </authorList>
    </citation>
    <scope>NUCLEOTIDE SEQUENCE [LARGE SCALE GENOMIC DNA]</scope>
</reference>